<sequence>MCFCPQRQKYPAPKKWRPFGRAISPAPFRKVGGGGEGDHRVPPVEFLSHILGHEFVDSQLIRINLISFESDYFRQQD</sequence>
<evidence type="ECO:0000313" key="2">
    <source>
        <dbReference type="Proteomes" id="UP000580250"/>
    </source>
</evidence>
<evidence type="ECO:0000313" key="1">
    <source>
        <dbReference type="EMBL" id="CAD2150158.1"/>
    </source>
</evidence>
<gene>
    <name evidence="1" type="ORF">MENT_LOCUS9931</name>
</gene>
<organism evidence="1 2">
    <name type="scientific">Meloidogyne enterolobii</name>
    <name type="common">Root-knot nematode worm</name>
    <name type="synonym">Meloidogyne mayaguensis</name>
    <dbReference type="NCBI Taxonomy" id="390850"/>
    <lineage>
        <taxon>Eukaryota</taxon>
        <taxon>Metazoa</taxon>
        <taxon>Ecdysozoa</taxon>
        <taxon>Nematoda</taxon>
        <taxon>Chromadorea</taxon>
        <taxon>Rhabditida</taxon>
        <taxon>Tylenchina</taxon>
        <taxon>Tylenchomorpha</taxon>
        <taxon>Tylenchoidea</taxon>
        <taxon>Meloidogynidae</taxon>
        <taxon>Meloidogyninae</taxon>
        <taxon>Meloidogyne</taxon>
    </lineage>
</organism>
<protein>
    <submittedName>
        <fullName evidence="1">Uncharacterized protein</fullName>
    </submittedName>
</protein>
<proteinExistence type="predicted"/>
<dbReference type="AlphaFoldDB" id="A0A6V7UBV6"/>
<dbReference type="EMBL" id="CAJEWN010000045">
    <property type="protein sequence ID" value="CAD2150158.1"/>
    <property type="molecule type" value="Genomic_DNA"/>
</dbReference>
<comment type="caution">
    <text evidence="1">The sequence shown here is derived from an EMBL/GenBank/DDBJ whole genome shotgun (WGS) entry which is preliminary data.</text>
</comment>
<dbReference type="Proteomes" id="UP000580250">
    <property type="component" value="Unassembled WGS sequence"/>
</dbReference>
<reference evidence="1 2" key="1">
    <citation type="submission" date="2020-08" db="EMBL/GenBank/DDBJ databases">
        <authorList>
            <person name="Koutsovoulos G."/>
            <person name="Danchin GJ E."/>
        </authorList>
    </citation>
    <scope>NUCLEOTIDE SEQUENCE [LARGE SCALE GENOMIC DNA]</scope>
</reference>
<name>A0A6V7UBV6_MELEN</name>
<accession>A0A6V7UBV6</accession>